<dbReference type="eggNOG" id="KOG2530">
    <property type="taxonomic scope" value="Eukaryota"/>
</dbReference>
<dbReference type="InterPro" id="IPR049942">
    <property type="entry name" value="DML1/Misato"/>
</dbReference>
<dbReference type="GeneID" id="5233514"/>
<evidence type="ECO:0000256" key="1">
    <source>
        <dbReference type="ARBA" id="ARBA00003757"/>
    </source>
</evidence>
<evidence type="ECO:0000313" key="11">
    <source>
        <dbReference type="Proteomes" id="UP000001996"/>
    </source>
</evidence>
<dbReference type="AlphaFoldDB" id="A5E051"/>
<dbReference type="SUPFAM" id="SSF52490">
    <property type="entry name" value="Tubulin nucleotide-binding domain-like"/>
    <property type="match status" value="1"/>
</dbReference>
<sequence>MSEIFNLSFGQFANNTTTHLYNCQESEIPYTKSSASPYHDLNTFLYKSLSLSSFTGGGGGGDNYNGSAGDAGGAGGGSSSYFPRALVFDLRGGLGALGKYEYSEQVPSSLDMPIFNKESSLIPSQLPSASSASSASSSSSFPSSLSSPAPRVEKNEYQRNLDLGKPTSGLLNTRNTRYWSDYNKLIYNPKSIITLPNYQHVHNQPGSHYNFNNQKFATYDVGHAEFNNALLEDEIMESFRSWLERCDYLQGIQLGTSMSDAWGGFTTAMVESIQDEYFNNKMNIWTFALLSQNSNKKISTIQKISEIKSFVELSKLLNLFFPIKPDYASTMLQNVEMESVWHTSSIQAMFINSIWGINNQFVNQVNMLRLQDSLLRGDETRKIVNEIKIVSEADNASNTSQMMDVNLSNIQDWTAKLLNLKSMQQKDEKIDLGLTGDCERYFSRNIITKQEVDIKQEDVDITNMYQNLYIENILTGGDTFPIEILKNGANTKFHVEFNVHQGLRSFLKPYRVIIENIRNSSSSNNGGDKITQIVEDKDELLEDLTNTLTAYSSGYESDDDDFYD</sequence>
<dbReference type="FunCoup" id="A5E051">
    <property type="interactions" value="63"/>
</dbReference>
<dbReference type="InParanoid" id="A5E051"/>
<evidence type="ECO:0000256" key="2">
    <source>
        <dbReference type="ARBA" id="ARBA00004173"/>
    </source>
</evidence>
<dbReference type="PANTHER" id="PTHR13391:SF0">
    <property type="entry name" value="PROTEIN MISATO HOMOLOG 1"/>
    <property type="match status" value="1"/>
</dbReference>
<comment type="similarity">
    <text evidence="3">Belongs to the misato family.</text>
</comment>
<dbReference type="EMBL" id="CH981526">
    <property type="protein sequence ID" value="EDK44809.1"/>
    <property type="molecule type" value="Genomic_DNA"/>
</dbReference>
<name>A5E051_LODEL</name>
<evidence type="ECO:0000313" key="10">
    <source>
        <dbReference type="EMBL" id="EDK44809.1"/>
    </source>
</evidence>
<dbReference type="Proteomes" id="UP000001996">
    <property type="component" value="Unassembled WGS sequence"/>
</dbReference>
<organism evidence="10 11">
    <name type="scientific">Lodderomyces elongisporus (strain ATCC 11503 / CBS 2605 / JCM 1781 / NBRC 1676 / NRRL YB-4239)</name>
    <name type="common">Yeast</name>
    <name type="synonym">Saccharomyces elongisporus</name>
    <dbReference type="NCBI Taxonomy" id="379508"/>
    <lineage>
        <taxon>Eukaryota</taxon>
        <taxon>Fungi</taxon>
        <taxon>Dikarya</taxon>
        <taxon>Ascomycota</taxon>
        <taxon>Saccharomycotina</taxon>
        <taxon>Pichiomycetes</taxon>
        <taxon>Debaryomycetaceae</taxon>
        <taxon>Candida/Lodderomyces clade</taxon>
        <taxon>Lodderomyces</taxon>
    </lineage>
</organism>
<dbReference type="OMA" id="DNGWGGF"/>
<evidence type="ECO:0000256" key="6">
    <source>
        <dbReference type="ARBA" id="ARBA00023128"/>
    </source>
</evidence>
<keyword evidence="11" id="KW-1185">Reference proteome</keyword>
<dbReference type="OrthoDB" id="271881at2759"/>
<feature type="compositionally biased region" description="Low complexity" evidence="7">
    <location>
        <begin position="126"/>
        <end position="150"/>
    </location>
</feature>
<evidence type="ECO:0000256" key="7">
    <source>
        <dbReference type="SAM" id="MobiDB-lite"/>
    </source>
</evidence>
<accession>A5E051</accession>
<dbReference type="PANTHER" id="PTHR13391">
    <property type="entry name" value="MITOCHONDRIAL DISTRIBUTION REGULATOR MISATO"/>
    <property type="match status" value="1"/>
</dbReference>
<keyword evidence="6" id="KW-0496">Mitochondrion</keyword>
<dbReference type="Gene3D" id="3.40.50.1440">
    <property type="entry name" value="Tubulin/FtsZ, GTPase domain"/>
    <property type="match status" value="1"/>
</dbReference>
<dbReference type="GO" id="GO:0007005">
    <property type="term" value="P:mitochondrion organization"/>
    <property type="evidence" value="ECO:0007669"/>
    <property type="project" value="InterPro"/>
</dbReference>
<protein>
    <recommendedName>
        <fullName evidence="4">Protein DML1</fullName>
    </recommendedName>
    <alternativeName>
        <fullName evidence="5">Protein dml1</fullName>
    </alternativeName>
</protein>
<proteinExistence type="inferred from homology"/>
<evidence type="ECO:0000259" key="9">
    <source>
        <dbReference type="Pfam" id="PF14881"/>
    </source>
</evidence>
<feature type="domain" description="Misato Segment II tubulin-like" evidence="8">
    <location>
        <begin position="3"/>
        <end position="36"/>
    </location>
</feature>
<gene>
    <name evidence="10" type="ORF">LELG_02988</name>
</gene>
<dbReference type="Pfam" id="PF14881">
    <property type="entry name" value="Tubulin_3"/>
    <property type="match status" value="1"/>
</dbReference>
<evidence type="ECO:0000256" key="5">
    <source>
        <dbReference type="ARBA" id="ARBA00022030"/>
    </source>
</evidence>
<feature type="domain" description="DML1/Misato tubulin" evidence="9">
    <location>
        <begin position="171"/>
        <end position="354"/>
    </location>
</feature>
<dbReference type="GO" id="GO:0005739">
    <property type="term" value="C:mitochondrion"/>
    <property type="evidence" value="ECO:0007669"/>
    <property type="project" value="UniProtKB-SubCell"/>
</dbReference>
<dbReference type="InterPro" id="IPR029209">
    <property type="entry name" value="DML1/Misato_tubulin"/>
</dbReference>
<dbReference type="VEuPathDB" id="FungiDB:LELG_02988"/>
<dbReference type="Pfam" id="PF10644">
    <property type="entry name" value="Misat_Tub_SegII"/>
    <property type="match status" value="1"/>
</dbReference>
<dbReference type="HOGENOM" id="CLU_022511_2_1_1"/>
<evidence type="ECO:0000256" key="4">
    <source>
        <dbReference type="ARBA" id="ARBA00014097"/>
    </source>
</evidence>
<dbReference type="KEGG" id="lel:PVL30_003815"/>
<feature type="region of interest" description="Disordered" evidence="7">
    <location>
        <begin position="126"/>
        <end position="168"/>
    </location>
</feature>
<dbReference type="InterPro" id="IPR036525">
    <property type="entry name" value="Tubulin/FtsZ_GTPase_sf"/>
</dbReference>
<comment type="subcellular location">
    <subcellularLocation>
        <location evidence="2">Mitochondrion</location>
    </subcellularLocation>
</comment>
<comment type="function">
    <text evidence="1">Involved in the partitioning of the mitochondrial organelle and mitochondrial DNA (mtDNA) inheritance.</text>
</comment>
<dbReference type="STRING" id="379508.A5E051"/>
<dbReference type="InterPro" id="IPR019605">
    <property type="entry name" value="Misato_II_tubulin-like"/>
</dbReference>
<evidence type="ECO:0000259" key="8">
    <source>
        <dbReference type="Pfam" id="PF10644"/>
    </source>
</evidence>
<evidence type="ECO:0000256" key="3">
    <source>
        <dbReference type="ARBA" id="ARBA00008507"/>
    </source>
</evidence>
<reference evidence="10 11" key="1">
    <citation type="journal article" date="2009" name="Nature">
        <title>Evolution of pathogenicity and sexual reproduction in eight Candida genomes.</title>
        <authorList>
            <person name="Butler G."/>
            <person name="Rasmussen M.D."/>
            <person name="Lin M.F."/>
            <person name="Santos M.A."/>
            <person name="Sakthikumar S."/>
            <person name="Munro C.A."/>
            <person name="Rheinbay E."/>
            <person name="Grabherr M."/>
            <person name="Forche A."/>
            <person name="Reedy J.L."/>
            <person name="Agrafioti I."/>
            <person name="Arnaud M.B."/>
            <person name="Bates S."/>
            <person name="Brown A.J."/>
            <person name="Brunke S."/>
            <person name="Costanzo M.C."/>
            <person name="Fitzpatrick D.A."/>
            <person name="de Groot P.W."/>
            <person name="Harris D."/>
            <person name="Hoyer L.L."/>
            <person name="Hube B."/>
            <person name="Klis F.M."/>
            <person name="Kodira C."/>
            <person name="Lennard N."/>
            <person name="Logue M.E."/>
            <person name="Martin R."/>
            <person name="Neiman A.M."/>
            <person name="Nikolaou E."/>
            <person name="Quail M.A."/>
            <person name="Quinn J."/>
            <person name="Santos M.C."/>
            <person name="Schmitzberger F.F."/>
            <person name="Sherlock G."/>
            <person name="Shah P."/>
            <person name="Silverstein K.A."/>
            <person name="Skrzypek M.S."/>
            <person name="Soll D."/>
            <person name="Staggs R."/>
            <person name="Stansfield I."/>
            <person name="Stumpf M.P."/>
            <person name="Sudbery P.E."/>
            <person name="Srikantha T."/>
            <person name="Zeng Q."/>
            <person name="Berman J."/>
            <person name="Berriman M."/>
            <person name="Heitman J."/>
            <person name="Gow N.A."/>
            <person name="Lorenz M.C."/>
            <person name="Birren B.W."/>
            <person name="Kellis M."/>
            <person name="Cuomo C.A."/>
        </authorList>
    </citation>
    <scope>NUCLEOTIDE SEQUENCE [LARGE SCALE GENOMIC DNA]</scope>
    <source>
        <strain evidence="11">ATCC 11503 / BCRC 21390 / CBS 2605 / JCM 1781 / NBRC 1676 / NRRL YB-4239</strain>
    </source>
</reference>